<dbReference type="InterPro" id="IPR004447">
    <property type="entry name" value="Peptidase_S41A"/>
</dbReference>
<evidence type="ECO:0000259" key="10">
    <source>
        <dbReference type="PROSITE" id="PS50106"/>
    </source>
</evidence>
<name>A0A4R3MSQ3_9BACI</name>
<dbReference type="NCBIfam" id="TIGR00225">
    <property type="entry name" value="prc"/>
    <property type="match status" value="1"/>
</dbReference>
<keyword evidence="2 7" id="KW-0645">Protease</keyword>
<sequence>MYMKGRNVAILFFVAMLFGAGMAYAGTQIVEKADSADQETEENDQIDEDGDNRSQDNSQPSEEEKLELIEDYRQMGAFSKVLQAYSIIQNNYVEDVKEEELIEGAIQGMLDTLDDPYSVYMDKETVEQFNDAIESSFEGIGAEVSIVDGRVTIVAPIKDSPAEKAGLKPNDQIIEVDGENIEGMDLYDAVLKIRGEKGTPVTLTIKRPGTEELLEVEVIRDTIPIETVYTSIKEVNGQTAGIIEITSFSENTAADFSSALKKLEEEEQIDGLVIDVRGNPGGLFTSVENILGHFITKDDPYVQIEKRDGEKVPYYSDLNEGKDYPIAVLIDEGSASASEILAAAMNEAGDYPLVGTKTFGKGTVQQAIPMGDGSDIKLTIYKWLTPEGNWIHEKGIEPTVPVEQPEFFYANPIQVEESLSSDMTGDQIASAQLMLKGIGYDPGRTDGYFDDKTEQAVKAFQQDQGLQVTGQIDNRTASVLEQQIVEAVRSEENDRQLKKALEVLFQ</sequence>
<dbReference type="GO" id="GO:0004252">
    <property type="term" value="F:serine-type endopeptidase activity"/>
    <property type="evidence" value="ECO:0007669"/>
    <property type="project" value="UniProtKB-EC"/>
</dbReference>
<feature type="signal peptide" evidence="9">
    <location>
        <begin position="1"/>
        <end position="25"/>
    </location>
</feature>
<comment type="catalytic activity">
    <reaction evidence="5">
        <text>The enzyme shows specific recognition of a C-terminal tripeptide, Xaa-Yaa-Zaa, in which Xaa is preferably Ala or Leu, Yaa is preferably Ala or Tyr, and Zaa is preferably Ala, but then cleaves at a variable distance from the C-terminus. A typical cleavage is -Ala-Ala-|-Arg-Ala-Ala-Lys-Glu-Asn-Tyr-Ala-Leu-Ala-Ala.</text>
        <dbReference type="EC" id="3.4.21.102"/>
    </reaction>
</comment>
<dbReference type="InterPro" id="IPR002477">
    <property type="entry name" value="Peptidoglycan-bd-like"/>
</dbReference>
<dbReference type="SMART" id="SM00245">
    <property type="entry name" value="TSPc"/>
    <property type="match status" value="1"/>
</dbReference>
<dbReference type="SUPFAM" id="SSF50156">
    <property type="entry name" value="PDZ domain-like"/>
    <property type="match status" value="1"/>
</dbReference>
<dbReference type="Gene3D" id="3.30.750.44">
    <property type="match status" value="1"/>
</dbReference>
<evidence type="ECO:0000256" key="5">
    <source>
        <dbReference type="ARBA" id="ARBA00051784"/>
    </source>
</evidence>
<feature type="chain" id="PRO_5020803637" description="C-terminal processing peptidase" evidence="9">
    <location>
        <begin position="26"/>
        <end position="506"/>
    </location>
</feature>
<organism evidence="11 12">
    <name type="scientific">Melghiribacillus thermohalophilus</name>
    <dbReference type="NCBI Taxonomy" id="1324956"/>
    <lineage>
        <taxon>Bacteria</taxon>
        <taxon>Bacillati</taxon>
        <taxon>Bacillota</taxon>
        <taxon>Bacilli</taxon>
        <taxon>Bacillales</taxon>
        <taxon>Bacillaceae</taxon>
        <taxon>Melghiribacillus</taxon>
    </lineage>
</organism>
<dbReference type="SUPFAM" id="SSF47090">
    <property type="entry name" value="PGBD-like"/>
    <property type="match status" value="1"/>
</dbReference>
<dbReference type="InterPro" id="IPR036365">
    <property type="entry name" value="PGBD-like_sf"/>
</dbReference>
<protein>
    <recommendedName>
        <fullName evidence="6">C-terminal processing peptidase</fullName>
        <ecNumber evidence="6">3.4.21.102</ecNumber>
    </recommendedName>
</protein>
<dbReference type="EMBL" id="SMAN01000021">
    <property type="protein sequence ID" value="TCT18757.1"/>
    <property type="molecule type" value="Genomic_DNA"/>
</dbReference>
<dbReference type="PANTHER" id="PTHR32060">
    <property type="entry name" value="TAIL-SPECIFIC PROTEASE"/>
    <property type="match status" value="1"/>
</dbReference>
<dbReference type="InterPro" id="IPR001478">
    <property type="entry name" value="PDZ"/>
</dbReference>
<keyword evidence="4 7" id="KW-0720">Serine protease</keyword>
<reference evidence="11 12" key="1">
    <citation type="submission" date="2019-03" db="EMBL/GenBank/DDBJ databases">
        <title>Genomic Encyclopedia of Type Strains, Phase IV (KMG-IV): sequencing the most valuable type-strain genomes for metagenomic binning, comparative biology and taxonomic classification.</title>
        <authorList>
            <person name="Goeker M."/>
        </authorList>
    </citation>
    <scope>NUCLEOTIDE SEQUENCE [LARGE SCALE GENOMIC DNA]</scope>
    <source>
        <strain evidence="11 12">DSM 25894</strain>
    </source>
</reference>
<dbReference type="Pfam" id="PF01471">
    <property type="entry name" value="PG_binding_1"/>
    <property type="match status" value="1"/>
</dbReference>
<dbReference type="Gene3D" id="2.30.42.10">
    <property type="match status" value="1"/>
</dbReference>
<dbReference type="Gene3D" id="1.10.101.10">
    <property type="entry name" value="PGBD-like superfamily/PGBD"/>
    <property type="match status" value="1"/>
</dbReference>
<dbReference type="SMART" id="SM00228">
    <property type="entry name" value="PDZ"/>
    <property type="match status" value="1"/>
</dbReference>
<dbReference type="GO" id="GO:0030288">
    <property type="term" value="C:outer membrane-bounded periplasmic space"/>
    <property type="evidence" value="ECO:0007669"/>
    <property type="project" value="TreeGrafter"/>
</dbReference>
<keyword evidence="9" id="KW-0732">Signal</keyword>
<evidence type="ECO:0000256" key="3">
    <source>
        <dbReference type="ARBA" id="ARBA00022801"/>
    </source>
</evidence>
<evidence type="ECO:0000256" key="4">
    <source>
        <dbReference type="ARBA" id="ARBA00022825"/>
    </source>
</evidence>
<dbReference type="InterPro" id="IPR029045">
    <property type="entry name" value="ClpP/crotonase-like_dom_sf"/>
</dbReference>
<proteinExistence type="inferred from homology"/>
<dbReference type="Pfam" id="PF03572">
    <property type="entry name" value="Peptidase_S41"/>
    <property type="match status" value="1"/>
</dbReference>
<dbReference type="Proteomes" id="UP000294650">
    <property type="component" value="Unassembled WGS sequence"/>
</dbReference>
<dbReference type="PANTHER" id="PTHR32060:SF29">
    <property type="entry name" value="CARBOXY-TERMINAL PROCESSING PROTEASE CTPB"/>
    <property type="match status" value="1"/>
</dbReference>
<dbReference type="Gene3D" id="3.90.226.10">
    <property type="entry name" value="2-enoyl-CoA Hydratase, Chain A, domain 1"/>
    <property type="match status" value="1"/>
</dbReference>
<evidence type="ECO:0000256" key="2">
    <source>
        <dbReference type="ARBA" id="ARBA00022670"/>
    </source>
</evidence>
<dbReference type="GO" id="GO:0006508">
    <property type="term" value="P:proteolysis"/>
    <property type="evidence" value="ECO:0007669"/>
    <property type="project" value="UniProtKB-KW"/>
</dbReference>
<dbReference type="Pfam" id="PF22694">
    <property type="entry name" value="CtpB_N-like"/>
    <property type="match status" value="1"/>
</dbReference>
<dbReference type="InterPro" id="IPR036034">
    <property type="entry name" value="PDZ_sf"/>
</dbReference>
<gene>
    <name evidence="11" type="ORF">EDD68_12110</name>
</gene>
<evidence type="ECO:0000313" key="11">
    <source>
        <dbReference type="EMBL" id="TCT18757.1"/>
    </source>
</evidence>
<dbReference type="CDD" id="cd06782">
    <property type="entry name" value="cpPDZ_CPP-like"/>
    <property type="match status" value="1"/>
</dbReference>
<evidence type="ECO:0000256" key="8">
    <source>
        <dbReference type="SAM" id="MobiDB-lite"/>
    </source>
</evidence>
<evidence type="ECO:0000256" key="9">
    <source>
        <dbReference type="SAM" id="SignalP"/>
    </source>
</evidence>
<dbReference type="PROSITE" id="PS50106">
    <property type="entry name" value="PDZ"/>
    <property type="match status" value="1"/>
</dbReference>
<comment type="similarity">
    <text evidence="1 7">Belongs to the peptidase S41A family.</text>
</comment>
<dbReference type="CDD" id="cd07560">
    <property type="entry name" value="Peptidase_S41_CPP"/>
    <property type="match status" value="1"/>
</dbReference>
<feature type="domain" description="PDZ" evidence="10">
    <location>
        <begin position="118"/>
        <end position="194"/>
    </location>
</feature>
<keyword evidence="12" id="KW-1185">Reference proteome</keyword>
<dbReference type="FunFam" id="2.30.42.10:FF:000063">
    <property type="entry name" value="Peptidase, S41 family"/>
    <property type="match status" value="1"/>
</dbReference>
<feature type="compositionally biased region" description="Acidic residues" evidence="8">
    <location>
        <begin position="36"/>
        <end position="50"/>
    </location>
</feature>
<accession>A0A4R3MSQ3</accession>
<comment type="caution">
    <text evidence="11">The sequence shown here is derived from an EMBL/GenBank/DDBJ whole genome shotgun (WGS) entry which is preliminary data.</text>
</comment>
<dbReference type="FunFam" id="3.30.750.44:FF:000001">
    <property type="entry name" value="S41 family peptidase"/>
    <property type="match status" value="1"/>
</dbReference>
<evidence type="ECO:0000256" key="6">
    <source>
        <dbReference type="ARBA" id="ARBA00066637"/>
    </source>
</evidence>
<dbReference type="Pfam" id="PF17820">
    <property type="entry name" value="PDZ_6"/>
    <property type="match status" value="1"/>
</dbReference>
<dbReference type="GO" id="GO:0007165">
    <property type="term" value="P:signal transduction"/>
    <property type="evidence" value="ECO:0007669"/>
    <property type="project" value="TreeGrafter"/>
</dbReference>
<dbReference type="InterPro" id="IPR005151">
    <property type="entry name" value="Tail-specific_protease"/>
</dbReference>
<keyword evidence="3 7" id="KW-0378">Hydrolase</keyword>
<evidence type="ECO:0000256" key="7">
    <source>
        <dbReference type="RuleBase" id="RU004404"/>
    </source>
</evidence>
<dbReference type="InterPro" id="IPR041489">
    <property type="entry name" value="PDZ_6"/>
</dbReference>
<dbReference type="AlphaFoldDB" id="A0A4R3MSQ3"/>
<dbReference type="SUPFAM" id="SSF52096">
    <property type="entry name" value="ClpP/crotonase"/>
    <property type="match status" value="1"/>
</dbReference>
<evidence type="ECO:0000256" key="1">
    <source>
        <dbReference type="ARBA" id="ARBA00009179"/>
    </source>
</evidence>
<dbReference type="InterPro" id="IPR036366">
    <property type="entry name" value="PGBDSf"/>
</dbReference>
<dbReference type="EC" id="3.4.21.102" evidence="6"/>
<feature type="region of interest" description="Disordered" evidence="8">
    <location>
        <begin position="34"/>
        <end position="64"/>
    </location>
</feature>
<dbReference type="InterPro" id="IPR055210">
    <property type="entry name" value="CtpA/B_N"/>
</dbReference>
<evidence type="ECO:0000313" key="12">
    <source>
        <dbReference type="Proteomes" id="UP000294650"/>
    </source>
</evidence>